<evidence type="ECO:0000313" key="2">
    <source>
        <dbReference type="Proteomes" id="UP001497512"/>
    </source>
</evidence>
<sequence>MLSLWAATRKVTLTKTPNPVPKQKTGNQKMETNLLRLESYRDRQQQSMAAGCVRVMFFLSVGINCRIEDANGTN</sequence>
<dbReference type="EMBL" id="OZ019896">
    <property type="protein sequence ID" value="CAK9222975.1"/>
    <property type="molecule type" value="Genomic_DNA"/>
</dbReference>
<gene>
    <name evidence="1" type="ORF">CSSPTR1EN2_LOCUS16594</name>
</gene>
<protein>
    <submittedName>
        <fullName evidence="1">Uncharacterized protein</fullName>
    </submittedName>
</protein>
<dbReference type="Proteomes" id="UP001497512">
    <property type="component" value="Chromosome 4"/>
</dbReference>
<organism evidence="1 2">
    <name type="scientific">Sphagnum troendelagicum</name>
    <dbReference type="NCBI Taxonomy" id="128251"/>
    <lineage>
        <taxon>Eukaryota</taxon>
        <taxon>Viridiplantae</taxon>
        <taxon>Streptophyta</taxon>
        <taxon>Embryophyta</taxon>
        <taxon>Bryophyta</taxon>
        <taxon>Sphagnophytina</taxon>
        <taxon>Sphagnopsida</taxon>
        <taxon>Sphagnales</taxon>
        <taxon>Sphagnaceae</taxon>
        <taxon>Sphagnum</taxon>
    </lineage>
</organism>
<evidence type="ECO:0000313" key="1">
    <source>
        <dbReference type="EMBL" id="CAK9222975.1"/>
    </source>
</evidence>
<proteinExistence type="predicted"/>
<reference evidence="1" key="1">
    <citation type="submission" date="2024-02" db="EMBL/GenBank/DDBJ databases">
        <authorList>
            <consortium name="ELIXIR-Norway"/>
            <consortium name="Elixir Norway"/>
        </authorList>
    </citation>
    <scope>NUCLEOTIDE SEQUENCE</scope>
</reference>
<name>A0ABP0UJE2_9BRYO</name>
<keyword evidence="2" id="KW-1185">Reference proteome</keyword>
<accession>A0ABP0UJE2</accession>